<dbReference type="EMBL" id="NAJO01000018">
    <property type="protein sequence ID" value="OQO05747.1"/>
    <property type="molecule type" value="Genomic_DNA"/>
</dbReference>
<dbReference type="GO" id="GO:0005783">
    <property type="term" value="C:endoplasmic reticulum"/>
    <property type="evidence" value="ECO:0007669"/>
    <property type="project" value="TreeGrafter"/>
</dbReference>
<evidence type="ECO:0000313" key="5">
    <source>
        <dbReference type="Proteomes" id="UP000192596"/>
    </source>
</evidence>
<organism evidence="4 5">
    <name type="scientific">Cryoendolithus antarcticus</name>
    <dbReference type="NCBI Taxonomy" id="1507870"/>
    <lineage>
        <taxon>Eukaryota</taxon>
        <taxon>Fungi</taxon>
        <taxon>Dikarya</taxon>
        <taxon>Ascomycota</taxon>
        <taxon>Pezizomycotina</taxon>
        <taxon>Dothideomycetes</taxon>
        <taxon>Dothideomycetidae</taxon>
        <taxon>Cladosporiales</taxon>
        <taxon>Cladosporiaceae</taxon>
        <taxon>Cryoendolithus</taxon>
    </lineage>
</organism>
<dbReference type="InterPro" id="IPR034753">
    <property type="entry name" value="hSac2"/>
</dbReference>
<dbReference type="Pfam" id="PF02383">
    <property type="entry name" value="Syja_N"/>
    <property type="match status" value="1"/>
</dbReference>
<sequence length="931" mass="102747">MPGLARKLHVVAAANGILIHPVSPKGKPDGSLGVQLKYNSGEVAAIALKHEHEASEVRIQAHGILGLLDLGSAKFLVCITQRDEVAQIRGKPIYVITDVTLLPLASQDEATKAVQSAAHLQSQGNTAVHEDSDHEESEEGDVADINEETSAETGAALEAPEQATGVSKKEPTSFLKNVVQNKGSYGKFAGKWFSRVPPAMKPTREPAALEEAPEAAQINDTRATTEPTESDETAAEEPSKSDTGNDMKTTTHKSNVETLTPRILRSAKLFFGSRSFYFSYGHDLSARLAEESPFSTSSPLHRRVDANFFWNRNLVKPFIDKSLDLVILPVIQGFVGQRAFSIGKSEAGENDVVVGAAEKPEEVVAAEGDEVTPAKQSDLLITIISRRLVKRAGLRYLRRGVDDSGSVANFVETEQILSTQDWSTEQQTFSLLQIRGSIPLFFSQTPYSAKPVPVLFGSEGTNHAALKAHFASMAEKYGQVQVASLVDKSGVEKDIGEAYENGVKWLNDPDNAAIDKQIAFEWFYFHKECGGMRFENVSILLSTLESSLKSHGWMILQNNTVTTQQTGVLRTNCMDCLDRTNVTQSAVGAWALQQQLSELGLSIDLHSDPKTKWFNTLWADNGDAISRQYAGTAALKGDFTRTRKRNWTGALSDLSLTLNRYYNNIFGDYFLQACIDFYLGSVGVEIFDEFESEMMTRDHAIDMDKVRQSATEKCVQIVLEGSDEDLRHGWALSCPHEADSLRAMPFEECVLLLTDVALYFCRFDWSTEKVGSFEKVDLADITEIWRGTYVTSTLAPGHMDEQKNVGFAMRYKTNGHAIVRTNTRSMDNEKAVGDTKPEPEGKSPKKPADSRTDRLLAFKAVPSKTSSEPDEVKQMCDEIHKTMMKVREMDHLDLSKAPAVQEKDVISLAEAKKATGYIESLGYSLKKLVWA</sequence>
<dbReference type="InterPro" id="IPR022158">
    <property type="entry name" value="Inositol_phosphatase"/>
</dbReference>
<feature type="compositionally biased region" description="Acidic residues" evidence="1">
    <location>
        <begin position="133"/>
        <end position="143"/>
    </location>
</feature>
<feature type="domain" description="SAC" evidence="2">
    <location>
        <begin position="267"/>
        <end position="631"/>
    </location>
</feature>
<accession>A0A1V8T2V3</accession>
<dbReference type="GO" id="GO:0046856">
    <property type="term" value="P:phosphatidylinositol dephosphorylation"/>
    <property type="evidence" value="ECO:0007669"/>
    <property type="project" value="TreeGrafter"/>
</dbReference>
<feature type="region of interest" description="Disordered" evidence="1">
    <location>
        <begin position="113"/>
        <end position="143"/>
    </location>
</feature>
<dbReference type="InParanoid" id="A0A1V8T2V3"/>
<feature type="region of interest" description="Disordered" evidence="1">
    <location>
        <begin position="197"/>
        <end position="251"/>
    </location>
</feature>
<feature type="compositionally biased region" description="Low complexity" evidence="1">
    <location>
        <begin position="205"/>
        <end position="216"/>
    </location>
</feature>
<evidence type="ECO:0000256" key="1">
    <source>
        <dbReference type="SAM" id="MobiDB-lite"/>
    </source>
</evidence>
<name>A0A1V8T2V3_9PEZI</name>
<dbReference type="Proteomes" id="UP000192596">
    <property type="component" value="Unassembled WGS sequence"/>
</dbReference>
<evidence type="ECO:0008006" key="6">
    <source>
        <dbReference type="Google" id="ProtNLM"/>
    </source>
</evidence>
<dbReference type="PROSITE" id="PS51791">
    <property type="entry name" value="HSAC2"/>
    <property type="match status" value="1"/>
</dbReference>
<dbReference type="AlphaFoldDB" id="A0A1V8T2V3"/>
<gene>
    <name evidence="4" type="ORF">B0A48_09841</name>
</gene>
<dbReference type="GO" id="GO:0043812">
    <property type="term" value="F:phosphatidylinositol-4-phosphate phosphatase activity"/>
    <property type="evidence" value="ECO:0007669"/>
    <property type="project" value="TreeGrafter"/>
</dbReference>
<evidence type="ECO:0000313" key="4">
    <source>
        <dbReference type="EMBL" id="OQO05747.1"/>
    </source>
</evidence>
<comment type="caution">
    <text evidence="4">The sequence shown here is derived from an EMBL/GenBank/DDBJ whole genome shotgun (WGS) entry which is preliminary data.</text>
</comment>
<dbReference type="OrthoDB" id="405996at2759"/>
<dbReference type="STRING" id="1507870.A0A1V8T2V3"/>
<dbReference type="PANTHER" id="PTHR45662:SF7">
    <property type="entry name" value="SACI DOMAIN PROTEIN (AFU_ORTHOLOGUE AFUA_1G15890)"/>
    <property type="match status" value="1"/>
</dbReference>
<evidence type="ECO:0000259" key="2">
    <source>
        <dbReference type="PROSITE" id="PS50275"/>
    </source>
</evidence>
<protein>
    <recommendedName>
        <fullName evidence="6">SAC domain-containing protein</fullName>
    </recommendedName>
</protein>
<dbReference type="InterPro" id="IPR002013">
    <property type="entry name" value="SAC_dom"/>
</dbReference>
<dbReference type="PANTHER" id="PTHR45662">
    <property type="entry name" value="PHOSPHATIDYLINOSITIDE PHOSPHATASE SAC1"/>
    <property type="match status" value="1"/>
</dbReference>
<keyword evidence="5" id="KW-1185">Reference proteome</keyword>
<feature type="compositionally biased region" description="Polar residues" evidence="1">
    <location>
        <begin position="218"/>
        <end position="227"/>
    </location>
</feature>
<reference evidence="5" key="1">
    <citation type="submission" date="2017-03" db="EMBL/GenBank/DDBJ databases">
        <title>Genomes of endolithic fungi from Antarctica.</title>
        <authorList>
            <person name="Coleine C."/>
            <person name="Masonjones S."/>
            <person name="Stajich J.E."/>
        </authorList>
    </citation>
    <scope>NUCLEOTIDE SEQUENCE [LARGE SCALE GENOMIC DNA]</scope>
    <source>
        <strain evidence="5">CCFEE 5527</strain>
    </source>
</reference>
<evidence type="ECO:0000259" key="3">
    <source>
        <dbReference type="PROSITE" id="PS51791"/>
    </source>
</evidence>
<dbReference type="Pfam" id="PF12456">
    <property type="entry name" value="hSac2"/>
    <property type="match status" value="1"/>
</dbReference>
<feature type="compositionally biased region" description="Basic and acidic residues" evidence="1">
    <location>
        <begin position="826"/>
        <end position="853"/>
    </location>
</feature>
<dbReference type="PROSITE" id="PS50275">
    <property type="entry name" value="SAC"/>
    <property type="match status" value="1"/>
</dbReference>
<proteinExistence type="predicted"/>
<feature type="domain" description="HSac2" evidence="3">
    <location>
        <begin position="701"/>
        <end position="856"/>
    </location>
</feature>
<feature type="region of interest" description="Disordered" evidence="1">
    <location>
        <begin position="820"/>
        <end position="853"/>
    </location>
</feature>